<comment type="pathway">
    <text evidence="1">Cofactor biosynthesis; tetrahydrofolate biosynthesis; 2-amino-4-hydroxy-6-hydroxymethyl-7,8-dihydropteridine diphosphate from 7,8-dihydroneopterin triphosphate: step 4/4.</text>
</comment>
<evidence type="ECO:0000256" key="5">
    <source>
        <dbReference type="ARBA" id="ARBA00022679"/>
    </source>
</evidence>
<evidence type="ECO:0000256" key="7">
    <source>
        <dbReference type="ARBA" id="ARBA00022777"/>
    </source>
</evidence>
<reference evidence="14 15" key="1">
    <citation type="submission" date="2020-09" db="EMBL/GenBank/DDBJ databases">
        <authorList>
            <person name="Kim M.K."/>
        </authorList>
    </citation>
    <scope>NUCLEOTIDE SEQUENCE [LARGE SCALE GENOMIC DNA]</scope>
    <source>
        <strain evidence="14 15">BT189</strain>
    </source>
</reference>
<evidence type="ECO:0000259" key="13">
    <source>
        <dbReference type="PROSITE" id="PS00794"/>
    </source>
</evidence>
<organism evidence="14 15">
    <name type="scientific">Hymenobacter armeniacus</name>
    <dbReference type="NCBI Taxonomy" id="2771358"/>
    <lineage>
        <taxon>Bacteria</taxon>
        <taxon>Pseudomonadati</taxon>
        <taxon>Bacteroidota</taxon>
        <taxon>Cytophagia</taxon>
        <taxon>Cytophagales</taxon>
        <taxon>Hymenobacteraceae</taxon>
        <taxon>Hymenobacter</taxon>
    </lineage>
</organism>
<keyword evidence="7" id="KW-0418">Kinase</keyword>
<proteinExistence type="inferred from homology"/>
<evidence type="ECO:0000256" key="1">
    <source>
        <dbReference type="ARBA" id="ARBA00005051"/>
    </source>
</evidence>
<dbReference type="PANTHER" id="PTHR43071">
    <property type="entry name" value="2-AMINO-4-HYDROXY-6-HYDROXYMETHYLDIHYDROPTERIDINE PYROPHOSPHOKINASE"/>
    <property type="match status" value="1"/>
</dbReference>
<evidence type="ECO:0000256" key="3">
    <source>
        <dbReference type="ARBA" id="ARBA00013253"/>
    </source>
</evidence>
<feature type="domain" description="7,8-dihydro-6-hydroxymethylpterin-pyrophosphokinase" evidence="13">
    <location>
        <begin position="90"/>
        <end position="101"/>
    </location>
</feature>
<dbReference type="Pfam" id="PF01288">
    <property type="entry name" value="HPPK"/>
    <property type="match status" value="1"/>
</dbReference>
<keyword evidence="8" id="KW-0067">ATP-binding</keyword>
<evidence type="ECO:0000256" key="4">
    <source>
        <dbReference type="ARBA" id="ARBA00016218"/>
    </source>
</evidence>
<dbReference type="EC" id="2.7.6.3" evidence="3"/>
<name>A0ABR8JX28_9BACT</name>
<dbReference type="NCBIfam" id="TIGR01498">
    <property type="entry name" value="folK"/>
    <property type="match status" value="1"/>
</dbReference>
<evidence type="ECO:0000313" key="15">
    <source>
        <dbReference type="Proteomes" id="UP000606003"/>
    </source>
</evidence>
<evidence type="ECO:0000256" key="9">
    <source>
        <dbReference type="ARBA" id="ARBA00022909"/>
    </source>
</evidence>
<comment type="function">
    <text evidence="10">Catalyzes the transfer of pyrophosphate from adenosine triphosphate (ATP) to 6-hydroxymethyl-7,8-dihydropterin, an enzymatic step in folate biosynthesis pathway.</text>
</comment>
<evidence type="ECO:0000256" key="11">
    <source>
        <dbReference type="ARBA" id="ARBA00029766"/>
    </source>
</evidence>
<evidence type="ECO:0000256" key="8">
    <source>
        <dbReference type="ARBA" id="ARBA00022840"/>
    </source>
</evidence>
<keyword evidence="15" id="KW-1185">Reference proteome</keyword>
<evidence type="ECO:0000256" key="12">
    <source>
        <dbReference type="ARBA" id="ARBA00033413"/>
    </source>
</evidence>
<dbReference type="PANTHER" id="PTHR43071:SF1">
    <property type="entry name" value="2-AMINO-4-HYDROXY-6-HYDROXYMETHYLDIHYDROPTERIDINE PYROPHOSPHOKINASE"/>
    <property type="match status" value="1"/>
</dbReference>
<comment type="caution">
    <text evidence="14">The sequence shown here is derived from an EMBL/GenBank/DDBJ whole genome shotgun (WGS) entry which is preliminary data.</text>
</comment>
<dbReference type="EMBL" id="JACXAC010000003">
    <property type="protein sequence ID" value="MBD2722274.1"/>
    <property type="molecule type" value="Genomic_DNA"/>
</dbReference>
<comment type="similarity">
    <text evidence="2">Belongs to the HPPK family.</text>
</comment>
<sequence length="163" mass="17761">MSATVTAYLLLGSNLGDRAALLAAAREQLALVAGELVAASALYETAAWGREDQPAFLNQALAVRTSLTPHELLAHCLATEQRAGRQRLERWGSRTLDVDILLYGPEIIDAPTLTVPHPRLAERRFALVPLAEIAGGVRHPVLGLRVAELLAQCPDLLPVRRWY</sequence>
<keyword evidence="9" id="KW-0289">Folate biosynthesis</keyword>
<evidence type="ECO:0000256" key="10">
    <source>
        <dbReference type="ARBA" id="ARBA00029409"/>
    </source>
</evidence>
<dbReference type="GO" id="GO:0003848">
    <property type="term" value="F:2-amino-4-hydroxy-6-hydroxymethyldihydropteridine diphosphokinase activity"/>
    <property type="evidence" value="ECO:0007669"/>
    <property type="project" value="UniProtKB-EC"/>
</dbReference>
<dbReference type="Gene3D" id="3.30.70.560">
    <property type="entry name" value="7,8-Dihydro-6-hydroxymethylpterin-pyrophosphokinase HPPK"/>
    <property type="match status" value="1"/>
</dbReference>
<dbReference type="Proteomes" id="UP000606003">
    <property type="component" value="Unassembled WGS sequence"/>
</dbReference>
<dbReference type="RefSeq" id="WP_190923659.1">
    <property type="nucleotide sequence ID" value="NZ_JACXAC010000003.1"/>
</dbReference>
<evidence type="ECO:0000256" key="6">
    <source>
        <dbReference type="ARBA" id="ARBA00022741"/>
    </source>
</evidence>
<protein>
    <recommendedName>
        <fullName evidence="4">2-amino-4-hydroxy-6-hydroxymethyldihydropteridine pyrophosphokinase</fullName>
        <ecNumber evidence="3">2.7.6.3</ecNumber>
    </recommendedName>
    <alternativeName>
        <fullName evidence="11">6-hydroxymethyl-7,8-dihydropterin pyrophosphokinase</fullName>
    </alternativeName>
    <alternativeName>
        <fullName evidence="12">7,8-dihydro-6-hydroxymethylpterin-pyrophosphokinase</fullName>
    </alternativeName>
</protein>
<dbReference type="InterPro" id="IPR035907">
    <property type="entry name" value="Hppk_sf"/>
</dbReference>
<accession>A0ABR8JX28</accession>
<keyword evidence="5 14" id="KW-0808">Transferase</keyword>
<keyword evidence="6" id="KW-0547">Nucleotide-binding</keyword>
<evidence type="ECO:0000313" key="14">
    <source>
        <dbReference type="EMBL" id="MBD2722274.1"/>
    </source>
</evidence>
<gene>
    <name evidence="14" type="primary">folK</name>
    <name evidence="14" type="ORF">IC234_09055</name>
</gene>
<dbReference type="InterPro" id="IPR000550">
    <property type="entry name" value="Hppk"/>
</dbReference>
<dbReference type="CDD" id="cd00483">
    <property type="entry name" value="HPPK"/>
    <property type="match status" value="1"/>
</dbReference>
<dbReference type="PROSITE" id="PS00794">
    <property type="entry name" value="HPPK"/>
    <property type="match status" value="1"/>
</dbReference>
<dbReference type="SUPFAM" id="SSF55083">
    <property type="entry name" value="6-hydroxymethyl-7,8-dihydropterin pyrophosphokinase, HPPK"/>
    <property type="match status" value="1"/>
</dbReference>
<evidence type="ECO:0000256" key="2">
    <source>
        <dbReference type="ARBA" id="ARBA00005810"/>
    </source>
</evidence>